<proteinExistence type="predicted"/>
<reference evidence="1 2" key="1">
    <citation type="journal article" date="2024" name="Int. J. Syst. Evol. Microbiol.">
        <title>Paenibacillus hexagrammi sp. nov., a novel bacterium isolated from the gut content of Hexagrammos agrammus.</title>
        <authorList>
            <person name="Jung H.K."/>
            <person name="Kim D.G."/>
            <person name="Zin H."/>
            <person name="Park J."/>
            <person name="Jung H."/>
            <person name="Kim Y.O."/>
            <person name="Kong H.J."/>
            <person name="Kim J.W."/>
            <person name="Kim Y.S."/>
        </authorList>
    </citation>
    <scope>NUCLEOTIDE SEQUENCE [LARGE SCALE GENOMIC DNA]</scope>
    <source>
        <strain evidence="1 2">YPD9-1</strain>
    </source>
</reference>
<protein>
    <submittedName>
        <fullName evidence="1">Uncharacterized protein</fullName>
    </submittedName>
</protein>
<evidence type="ECO:0000313" key="2">
    <source>
        <dbReference type="Proteomes" id="UP001649230"/>
    </source>
</evidence>
<accession>A0ABY3SIX1</accession>
<dbReference type="EMBL" id="CP090978">
    <property type="protein sequence ID" value="UJF33982.1"/>
    <property type="molecule type" value="Genomic_DNA"/>
</dbReference>
<gene>
    <name evidence="1" type="ORF">L0M14_01700</name>
</gene>
<dbReference type="SUPFAM" id="SSF110296">
    <property type="entry name" value="Oligoxyloglucan reducing end-specific cellobiohydrolase"/>
    <property type="match status" value="1"/>
</dbReference>
<organism evidence="1 2">
    <name type="scientific">Paenibacillus hexagrammi</name>
    <dbReference type="NCBI Taxonomy" id="2908839"/>
    <lineage>
        <taxon>Bacteria</taxon>
        <taxon>Bacillati</taxon>
        <taxon>Bacillota</taxon>
        <taxon>Bacilli</taxon>
        <taxon>Bacillales</taxon>
        <taxon>Paenibacillaceae</taxon>
        <taxon>Paenibacillus</taxon>
    </lineage>
</organism>
<keyword evidence="2" id="KW-1185">Reference proteome</keyword>
<dbReference type="Proteomes" id="UP001649230">
    <property type="component" value="Chromosome"/>
</dbReference>
<dbReference type="RefSeq" id="WP_235120373.1">
    <property type="nucleotide sequence ID" value="NZ_CP090978.1"/>
</dbReference>
<sequence>MEEIIRRFERFRDAVKLGLLTVLAVAAGLLGGASTTHASVSWDNVQTNDSSIQTYSAKYGGGYWVVGGESSYWVSLNGTNWNEYNSISNLSVKSVAYNGTIWVIVGQPHYTGASTIMRSATSAPSFGNPSGTQVTDGLCGVAYGNGKFVAVGYQGAVYTSSTGDNWAKQTVGTTTLMSIVYGDGKFVAVGYDGSIWTSADGSSGSWTERDPDGHYWSGLNAVAYSGDSFIAVGTGGIVISSPDGITWTLVQYGLGGTYIV</sequence>
<name>A0ABY3SIX1_9BACL</name>
<evidence type="ECO:0000313" key="1">
    <source>
        <dbReference type="EMBL" id="UJF33982.1"/>
    </source>
</evidence>